<evidence type="ECO:0000256" key="1">
    <source>
        <dbReference type="SAM" id="Phobius"/>
    </source>
</evidence>
<comment type="caution">
    <text evidence="2">The sequence shown here is derived from an EMBL/GenBank/DDBJ whole genome shotgun (WGS) entry which is preliminary data.</text>
</comment>
<gene>
    <name evidence="2" type="ORF">BLA60_08090</name>
</gene>
<sequence>MPEQVRRALLLAGLAATVWSTVRVALLLTGNESLVLADDTHGYQAVLSLLLIPFLLVAAIALTTEWRDPAGPWRVTPGVALLLSAPLSGQIALATAALGVTIATTPLLRRR</sequence>
<accession>A0A7Z0WNS1</accession>
<dbReference type="Proteomes" id="UP000185696">
    <property type="component" value="Unassembled WGS sequence"/>
</dbReference>
<organism evidence="2 3">
    <name type="scientific">Actinophytocola xinjiangensis</name>
    <dbReference type="NCBI Taxonomy" id="485602"/>
    <lineage>
        <taxon>Bacteria</taxon>
        <taxon>Bacillati</taxon>
        <taxon>Actinomycetota</taxon>
        <taxon>Actinomycetes</taxon>
        <taxon>Pseudonocardiales</taxon>
        <taxon>Pseudonocardiaceae</taxon>
    </lineage>
</organism>
<dbReference type="AlphaFoldDB" id="A0A7Z0WNS1"/>
<keyword evidence="1" id="KW-0472">Membrane</keyword>
<dbReference type="RefSeq" id="WP_075132173.1">
    <property type="nucleotide sequence ID" value="NZ_MSIF01000003.1"/>
</dbReference>
<reference evidence="2 3" key="1">
    <citation type="submission" date="2016-12" db="EMBL/GenBank/DDBJ databases">
        <title>The draft genome sequence of Actinophytocola xinjiangensis.</title>
        <authorList>
            <person name="Wang W."/>
            <person name="Yuan L."/>
        </authorList>
    </citation>
    <scope>NUCLEOTIDE SEQUENCE [LARGE SCALE GENOMIC DNA]</scope>
    <source>
        <strain evidence="2 3">CGMCC 4.4663</strain>
    </source>
</reference>
<protein>
    <submittedName>
        <fullName evidence="2">Uncharacterized protein</fullName>
    </submittedName>
</protein>
<name>A0A7Z0WNS1_9PSEU</name>
<feature type="transmembrane region" description="Helical" evidence="1">
    <location>
        <begin position="78"/>
        <end position="103"/>
    </location>
</feature>
<evidence type="ECO:0000313" key="2">
    <source>
        <dbReference type="EMBL" id="OLF11985.1"/>
    </source>
</evidence>
<keyword evidence="1" id="KW-0812">Transmembrane</keyword>
<proteinExistence type="predicted"/>
<keyword evidence="3" id="KW-1185">Reference proteome</keyword>
<evidence type="ECO:0000313" key="3">
    <source>
        <dbReference type="Proteomes" id="UP000185696"/>
    </source>
</evidence>
<feature type="transmembrane region" description="Helical" evidence="1">
    <location>
        <begin position="47"/>
        <end position="66"/>
    </location>
</feature>
<dbReference type="EMBL" id="MSIF01000003">
    <property type="protein sequence ID" value="OLF11985.1"/>
    <property type="molecule type" value="Genomic_DNA"/>
</dbReference>
<keyword evidence="1" id="KW-1133">Transmembrane helix</keyword>